<organism evidence="1 2">
    <name type="scientific">Paracoccus aurantius</name>
    <dbReference type="NCBI Taxonomy" id="3073814"/>
    <lineage>
        <taxon>Bacteria</taxon>
        <taxon>Pseudomonadati</taxon>
        <taxon>Pseudomonadota</taxon>
        <taxon>Alphaproteobacteria</taxon>
        <taxon>Rhodobacterales</taxon>
        <taxon>Paracoccaceae</taxon>
        <taxon>Paracoccus</taxon>
    </lineage>
</organism>
<reference evidence="2" key="1">
    <citation type="submission" date="2023-07" db="EMBL/GenBank/DDBJ databases">
        <title>Paracoccus sp. MBLB3053 whole genome sequence.</title>
        <authorList>
            <person name="Hwang C.Y."/>
            <person name="Cho E.-S."/>
            <person name="Seo M.-J."/>
        </authorList>
    </citation>
    <scope>NUCLEOTIDE SEQUENCE [LARGE SCALE GENOMIC DNA]</scope>
    <source>
        <strain evidence="2">MBLB3053</strain>
    </source>
</reference>
<evidence type="ECO:0000313" key="1">
    <source>
        <dbReference type="EMBL" id="MDS9467934.1"/>
    </source>
</evidence>
<evidence type="ECO:0000313" key="2">
    <source>
        <dbReference type="Proteomes" id="UP001269144"/>
    </source>
</evidence>
<protein>
    <recommendedName>
        <fullName evidence="3">DUF3606 domain-containing protein</fullName>
    </recommendedName>
</protein>
<sequence>MAVSWSSEQADRDDRAHVDAALDAIHDHLAVSGGTMMVLAERMGITAEVEATIVQRRQRLANLQASGGLRGRA</sequence>
<proteinExistence type="predicted"/>
<gene>
    <name evidence="1" type="ORF">RGQ15_10190</name>
</gene>
<name>A0ABU2HTM5_9RHOB</name>
<dbReference type="RefSeq" id="WP_311160108.1">
    <property type="nucleotide sequence ID" value="NZ_JAVQLW010000001.1"/>
</dbReference>
<dbReference type="EMBL" id="JAVQLW010000001">
    <property type="protein sequence ID" value="MDS9467934.1"/>
    <property type="molecule type" value="Genomic_DNA"/>
</dbReference>
<keyword evidence="2" id="KW-1185">Reference proteome</keyword>
<dbReference type="Proteomes" id="UP001269144">
    <property type="component" value="Unassembled WGS sequence"/>
</dbReference>
<comment type="caution">
    <text evidence="1">The sequence shown here is derived from an EMBL/GenBank/DDBJ whole genome shotgun (WGS) entry which is preliminary data.</text>
</comment>
<evidence type="ECO:0008006" key="3">
    <source>
        <dbReference type="Google" id="ProtNLM"/>
    </source>
</evidence>
<accession>A0ABU2HTM5</accession>